<dbReference type="SUPFAM" id="SSF56219">
    <property type="entry name" value="DNase I-like"/>
    <property type="match status" value="1"/>
</dbReference>
<dbReference type="PANTHER" id="PTHR42834">
    <property type="entry name" value="ENDONUCLEASE/EXONUCLEASE/PHOSPHATASE FAMILY PROTEIN (AFU_ORTHOLOGUE AFUA_3G09210)"/>
    <property type="match status" value="1"/>
</dbReference>
<proteinExistence type="predicted"/>
<dbReference type="GO" id="GO:0003824">
    <property type="term" value="F:catalytic activity"/>
    <property type="evidence" value="ECO:0007669"/>
    <property type="project" value="InterPro"/>
</dbReference>
<dbReference type="PROSITE" id="PS51257">
    <property type="entry name" value="PROKAR_LIPOPROTEIN"/>
    <property type="match status" value="1"/>
</dbReference>
<feature type="domain" description="Endonuclease/exonuclease/phosphatase" evidence="1">
    <location>
        <begin position="43"/>
        <end position="358"/>
    </location>
</feature>
<name>A0A644WAB6_9ZZZZ</name>
<reference evidence="2" key="1">
    <citation type="submission" date="2019-08" db="EMBL/GenBank/DDBJ databases">
        <authorList>
            <person name="Kucharzyk K."/>
            <person name="Murdoch R.W."/>
            <person name="Higgins S."/>
            <person name="Loffler F."/>
        </authorList>
    </citation>
    <scope>NUCLEOTIDE SEQUENCE</scope>
</reference>
<evidence type="ECO:0000313" key="2">
    <source>
        <dbReference type="EMBL" id="MPM00755.1"/>
    </source>
</evidence>
<sequence>MKKTLRLSAFLAVIILLAVSCKTAQQVVTPTTTGGQQYQVYPVGFYNLENLYYPLSTDSLRDKEFSPTGSNAWTMDKYEKKLTNMSFTLNEIAKDFGGLAVVGVSEIGNRKVLEDLIATKPLKSRGMKIVHYDSPDWRGVDVGLLYDSTRFQYVTSSTHPFPYAKGIEMGVTDTSFRTRDVLLVEGKITGEKVAVLVSHWPSRRGDKSSVSRELAASVVRHLHDSLVRVDPDYHVIIMGDLNDDPVDPSCAVVLNAKRTVQEVAPGGLFNPMWEKYAKGIGSLCYQGKWNLFDQIIISHSLLGNDYSSLKFYKAEVFNRDFLIQKTGRYKGYPFRTFSGGHFQNGFSDHFPTYIYLVKESKK</sequence>
<dbReference type="EMBL" id="VSSQ01000750">
    <property type="protein sequence ID" value="MPM00755.1"/>
    <property type="molecule type" value="Genomic_DNA"/>
</dbReference>
<dbReference type="Gene3D" id="3.60.10.10">
    <property type="entry name" value="Endonuclease/exonuclease/phosphatase"/>
    <property type="match status" value="1"/>
</dbReference>
<dbReference type="InterPro" id="IPR036691">
    <property type="entry name" value="Endo/exonu/phosph_ase_sf"/>
</dbReference>
<organism evidence="2">
    <name type="scientific">bioreactor metagenome</name>
    <dbReference type="NCBI Taxonomy" id="1076179"/>
    <lineage>
        <taxon>unclassified sequences</taxon>
        <taxon>metagenomes</taxon>
        <taxon>ecological metagenomes</taxon>
    </lineage>
</organism>
<evidence type="ECO:0000259" key="1">
    <source>
        <dbReference type="Pfam" id="PF19580"/>
    </source>
</evidence>
<dbReference type="InterPro" id="IPR005135">
    <property type="entry name" value="Endo/exonuclease/phosphatase"/>
</dbReference>
<accession>A0A644WAB6</accession>
<dbReference type="PANTHER" id="PTHR42834:SF1">
    <property type="entry name" value="ENDONUCLEASE_EXONUCLEASE_PHOSPHATASE FAMILY PROTEIN (AFU_ORTHOLOGUE AFUA_3G09210)"/>
    <property type="match status" value="1"/>
</dbReference>
<comment type="caution">
    <text evidence="2">The sequence shown here is derived from an EMBL/GenBank/DDBJ whole genome shotgun (WGS) entry which is preliminary data.</text>
</comment>
<dbReference type="AlphaFoldDB" id="A0A644WAB6"/>
<gene>
    <name evidence="2" type="ORF">SDC9_46985</name>
</gene>
<dbReference type="Pfam" id="PF19580">
    <property type="entry name" value="Exo_endo_phos_3"/>
    <property type="match status" value="1"/>
</dbReference>
<protein>
    <recommendedName>
        <fullName evidence="1">Endonuclease/exonuclease/phosphatase domain-containing protein</fullName>
    </recommendedName>
</protein>